<keyword evidence="4" id="KW-0472">Membrane</keyword>
<evidence type="ECO:0000256" key="2">
    <source>
        <dbReference type="ARBA" id="ARBA00022692"/>
    </source>
</evidence>
<evidence type="ECO:0000256" key="1">
    <source>
        <dbReference type="ARBA" id="ARBA00004370"/>
    </source>
</evidence>
<reference evidence="7 8" key="1">
    <citation type="submission" date="2024-04" db="EMBL/GenBank/DDBJ databases">
        <authorList>
            <consortium name="Genoscope - CEA"/>
            <person name="William W."/>
        </authorList>
    </citation>
    <scope>NUCLEOTIDE SEQUENCE [LARGE SCALE GENOMIC DNA]</scope>
</reference>
<keyword evidence="3" id="KW-1133">Transmembrane helix</keyword>
<evidence type="ECO:0000313" key="8">
    <source>
        <dbReference type="Proteomes" id="UP001497497"/>
    </source>
</evidence>
<proteinExistence type="predicted"/>
<evidence type="ECO:0000313" key="7">
    <source>
        <dbReference type="EMBL" id="CAL1542179.1"/>
    </source>
</evidence>
<evidence type="ECO:0000259" key="6">
    <source>
        <dbReference type="PROSITE" id="PS50262"/>
    </source>
</evidence>
<dbReference type="EMBL" id="CAXITT010000475">
    <property type="protein sequence ID" value="CAL1542179.1"/>
    <property type="molecule type" value="Genomic_DNA"/>
</dbReference>
<evidence type="ECO:0000256" key="5">
    <source>
        <dbReference type="SAM" id="SignalP"/>
    </source>
</evidence>
<gene>
    <name evidence="7" type="ORF">GSLYS_00015785001</name>
</gene>
<feature type="chain" id="PRO_5043326572" description="G-protein coupled receptors family 1 profile domain-containing protein" evidence="5">
    <location>
        <begin position="19"/>
        <end position="80"/>
    </location>
</feature>
<sequence length="80" mass="9174">MLLLISVVFVCCFLPFVGLEFFKAAAPGVYESMDDVSTSLYQLFWRSYLLNSAANPVIYLMCDLRFRKECLHIFSCQNSS</sequence>
<accession>A0AAV2I7W3</accession>
<evidence type="ECO:0000256" key="4">
    <source>
        <dbReference type="ARBA" id="ARBA00023136"/>
    </source>
</evidence>
<dbReference type="SUPFAM" id="SSF81321">
    <property type="entry name" value="Family A G protein-coupled receptor-like"/>
    <property type="match status" value="1"/>
</dbReference>
<dbReference type="InterPro" id="IPR017452">
    <property type="entry name" value="GPCR_Rhodpsn_7TM"/>
</dbReference>
<dbReference type="PROSITE" id="PS50262">
    <property type="entry name" value="G_PROTEIN_RECEP_F1_2"/>
    <property type="match status" value="1"/>
</dbReference>
<comment type="caution">
    <text evidence="7">The sequence shown here is derived from an EMBL/GenBank/DDBJ whole genome shotgun (WGS) entry which is preliminary data.</text>
</comment>
<feature type="signal peptide" evidence="5">
    <location>
        <begin position="1"/>
        <end position="18"/>
    </location>
</feature>
<keyword evidence="8" id="KW-1185">Reference proteome</keyword>
<organism evidence="7 8">
    <name type="scientific">Lymnaea stagnalis</name>
    <name type="common">Great pond snail</name>
    <name type="synonym">Helix stagnalis</name>
    <dbReference type="NCBI Taxonomy" id="6523"/>
    <lineage>
        <taxon>Eukaryota</taxon>
        <taxon>Metazoa</taxon>
        <taxon>Spiralia</taxon>
        <taxon>Lophotrochozoa</taxon>
        <taxon>Mollusca</taxon>
        <taxon>Gastropoda</taxon>
        <taxon>Heterobranchia</taxon>
        <taxon>Euthyneura</taxon>
        <taxon>Panpulmonata</taxon>
        <taxon>Hygrophila</taxon>
        <taxon>Lymnaeoidea</taxon>
        <taxon>Lymnaeidae</taxon>
        <taxon>Lymnaea</taxon>
    </lineage>
</organism>
<dbReference type="Gene3D" id="1.20.1070.10">
    <property type="entry name" value="Rhodopsin 7-helix transmembrane proteins"/>
    <property type="match status" value="1"/>
</dbReference>
<protein>
    <recommendedName>
        <fullName evidence="6">G-protein coupled receptors family 1 profile domain-containing protein</fullName>
    </recommendedName>
</protein>
<keyword evidence="2" id="KW-0812">Transmembrane</keyword>
<dbReference type="AlphaFoldDB" id="A0AAV2I7W3"/>
<keyword evidence="5" id="KW-0732">Signal</keyword>
<name>A0AAV2I7W3_LYMST</name>
<dbReference type="Proteomes" id="UP001497497">
    <property type="component" value="Unassembled WGS sequence"/>
</dbReference>
<evidence type="ECO:0000256" key="3">
    <source>
        <dbReference type="ARBA" id="ARBA00022989"/>
    </source>
</evidence>
<comment type="subcellular location">
    <subcellularLocation>
        <location evidence="1">Membrane</location>
    </subcellularLocation>
</comment>
<dbReference type="GO" id="GO:0016020">
    <property type="term" value="C:membrane"/>
    <property type="evidence" value="ECO:0007669"/>
    <property type="project" value="UniProtKB-SubCell"/>
</dbReference>
<feature type="domain" description="G-protein coupled receptors family 1 profile" evidence="6">
    <location>
        <begin position="1"/>
        <end position="59"/>
    </location>
</feature>